<comment type="caution">
    <text evidence="1">The sequence shown here is derived from an EMBL/GenBank/DDBJ whole genome shotgun (WGS) entry which is preliminary data.</text>
</comment>
<dbReference type="Gene3D" id="3.30.70.1280">
    <property type="entry name" value="SP0830-like domains"/>
    <property type="match status" value="1"/>
</dbReference>
<accession>A0ABN2R3B5</accession>
<sequence>MTSRASVALLRGINVGGRNPVAMRDLVECLEAAGFADVRTHLASGNVLFTARADRMSEARLEAAVETALHQRFGFEIPAIVRSRDAYAATIQQAPADHGSESLRSDVFFLKAPLTAAEVLAEMPELREGVDAIAPGPGALYFSRVKARATKTRIQKLMAMPVFTQMTVRSWKTATRLLELLDDGR</sequence>
<reference evidence="1 2" key="1">
    <citation type="journal article" date="2019" name="Int. J. Syst. Evol. Microbiol.">
        <title>The Global Catalogue of Microorganisms (GCM) 10K type strain sequencing project: providing services to taxonomists for standard genome sequencing and annotation.</title>
        <authorList>
            <consortium name="The Broad Institute Genomics Platform"/>
            <consortium name="The Broad Institute Genome Sequencing Center for Infectious Disease"/>
            <person name="Wu L."/>
            <person name="Ma J."/>
        </authorList>
    </citation>
    <scope>NUCLEOTIDE SEQUENCE [LARGE SCALE GENOMIC DNA]</scope>
    <source>
        <strain evidence="1 2">JCM 13584</strain>
    </source>
</reference>
<dbReference type="PANTHER" id="PTHR36439">
    <property type="entry name" value="BLL4334 PROTEIN"/>
    <property type="match status" value="1"/>
</dbReference>
<proteinExistence type="predicted"/>
<dbReference type="Proteomes" id="UP001499954">
    <property type="component" value="Unassembled WGS sequence"/>
</dbReference>
<dbReference type="InterPro" id="IPR012545">
    <property type="entry name" value="DUF1697"/>
</dbReference>
<keyword evidence="2" id="KW-1185">Reference proteome</keyword>
<evidence type="ECO:0000313" key="1">
    <source>
        <dbReference type="EMBL" id="GAA1962956.1"/>
    </source>
</evidence>
<organism evidence="1 2">
    <name type="scientific">Agromyces allii</name>
    <dbReference type="NCBI Taxonomy" id="393607"/>
    <lineage>
        <taxon>Bacteria</taxon>
        <taxon>Bacillati</taxon>
        <taxon>Actinomycetota</taxon>
        <taxon>Actinomycetes</taxon>
        <taxon>Micrococcales</taxon>
        <taxon>Microbacteriaceae</taxon>
        <taxon>Agromyces</taxon>
    </lineage>
</organism>
<dbReference type="PIRSF" id="PIRSF008502">
    <property type="entry name" value="UCP008502"/>
    <property type="match status" value="1"/>
</dbReference>
<dbReference type="EMBL" id="BAAAMK010000009">
    <property type="protein sequence ID" value="GAA1962956.1"/>
    <property type="molecule type" value="Genomic_DNA"/>
</dbReference>
<evidence type="ECO:0000313" key="2">
    <source>
        <dbReference type="Proteomes" id="UP001499954"/>
    </source>
</evidence>
<dbReference type="Pfam" id="PF08002">
    <property type="entry name" value="DUF1697"/>
    <property type="match status" value="1"/>
</dbReference>
<dbReference type="Gene3D" id="3.30.70.1260">
    <property type="entry name" value="bacterial protein sp0830 like"/>
    <property type="match status" value="1"/>
</dbReference>
<dbReference type="SUPFAM" id="SSF160379">
    <property type="entry name" value="SP0830-like"/>
    <property type="match status" value="1"/>
</dbReference>
<gene>
    <name evidence="1" type="ORF">GCM10009717_32160</name>
</gene>
<dbReference type="RefSeq" id="WP_157415761.1">
    <property type="nucleotide sequence ID" value="NZ_BAAAMK010000009.1"/>
</dbReference>
<dbReference type="PANTHER" id="PTHR36439:SF1">
    <property type="entry name" value="DUF1697 DOMAIN-CONTAINING PROTEIN"/>
    <property type="match status" value="1"/>
</dbReference>
<protein>
    <submittedName>
        <fullName evidence="1">DUF1697 domain-containing protein</fullName>
    </submittedName>
</protein>
<name>A0ABN2R3B5_9MICO</name>